<dbReference type="OrthoDB" id="345237at2"/>
<evidence type="ECO:0000256" key="1">
    <source>
        <dbReference type="SAM" id="Phobius"/>
    </source>
</evidence>
<evidence type="ECO:0000313" key="2">
    <source>
        <dbReference type="EMBL" id="RKQ68496.1"/>
    </source>
</evidence>
<keyword evidence="1" id="KW-1133">Transmembrane helix</keyword>
<keyword evidence="1" id="KW-0472">Membrane</keyword>
<comment type="caution">
    <text evidence="2">The sequence shown here is derived from an EMBL/GenBank/DDBJ whole genome shotgun (WGS) entry which is preliminary data.</text>
</comment>
<dbReference type="EMBL" id="RBIG01000003">
    <property type="protein sequence ID" value="RKQ68496.1"/>
    <property type="molecule type" value="Genomic_DNA"/>
</dbReference>
<dbReference type="Proteomes" id="UP000277424">
    <property type="component" value="Unassembled WGS sequence"/>
</dbReference>
<proteinExistence type="predicted"/>
<evidence type="ECO:0000313" key="3">
    <source>
        <dbReference type="Proteomes" id="UP000277424"/>
    </source>
</evidence>
<accession>A0A420WBZ7</accession>
<gene>
    <name evidence="2" type="ORF">BCL74_2976</name>
</gene>
<reference evidence="2 3" key="1">
    <citation type="submission" date="2018-10" db="EMBL/GenBank/DDBJ databases">
        <title>Comparative analysis of microorganisms from saline springs in Andes Mountain Range, Colombia.</title>
        <authorList>
            <person name="Rubin E."/>
        </authorList>
    </citation>
    <scope>NUCLEOTIDE SEQUENCE [LARGE SCALE GENOMIC DNA]</scope>
    <source>
        <strain evidence="2 3">USBA 36</strain>
    </source>
</reference>
<name>A0A420WBZ7_9PROT</name>
<protein>
    <submittedName>
        <fullName evidence="2">Uncharacterized protein DUF4281</fullName>
    </submittedName>
</protein>
<dbReference type="Pfam" id="PF14108">
    <property type="entry name" value="ABA4-like"/>
    <property type="match status" value="1"/>
</dbReference>
<organism evidence="2 3">
    <name type="scientific">Oceanibaculum indicum</name>
    <dbReference type="NCBI Taxonomy" id="526216"/>
    <lineage>
        <taxon>Bacteria</taxon>
        <taxon>Pseudomonadati</taxon>
        <taxon>Pseudomonadota</taxon>
        <taxon>Alphaproteobacteria</taxon>
        <taxon>Rhodospirillales</taxon>
        <taxon>Oceanibaculaceae</taxon>
        <taxon>Oceanibaculum</taxon>
    </lineage>
</organism>
<keyword evidence="1" id="KW-0812">Transmembrane</keyword>
<dbReference type="InterPro" id="IPR025461">
    <property type="entry name" value="ABA4-like"/>
</dbReference>
<feature type="transmembrane region" description="Helical" evidence="1">
    <location>
        <begin position="33"/>
        <end position="55"/>
    </location>
</feature>
<sequence length="148" mass="15973">MSPDALFQLANTAALLGWAGLLATPLAPRLLPRLSALLVPGLLSLAYTGLILAFWSRAQGGFDTLENVMILFTQPEIVLAGWLHYLAFDLFVGAWEVRAGQRAGMPFWLVLPCLPLTFLFGPAGFVAFLILRAAHRTVRPTVAGQVAS</sequence>
<dbReference type="RefSeq" id="WP_121221176.1">
    <property type="nucleotide sequence ID" value="NZ_RBIG01000003.1"/>
</dbReference>
<feature type="transmembrane region" description="Helical" evidence="1">
    <location>
        <begin position="107"/>
        <end position="131"/>
    </location>
</feature>
<dbReference type="AlphaFoldDB" id="A0A420WBZ7"/>